<dbReference type="GO" id="GO:0005737">
    <property type="term" value="C:cytoplasm"/>
    <property type="evidence" value="ECO:0007669"/>
    <property type="project" value="UniProtKB-SubCell"/>
</dbReference>
<feature type="region of interest" description="Disordered" evidence="8">
    <location>
        <begin position="221"/>
        <end position="251"/>
    </location>
</feature>
<feature type="domain" description="Restriction of telomere capping protein 4 C-terminal" evidence="9">
    <location>
        <begin position="375"/>
        <end position="491"/>
    </location>
</feature>
<dbReference type="SMART" id="SM01312">
    <property type="entry name" value="RTC4"/>
    <property type="match status" value="1"/>
</dbReference>
<sequence>MSAQGRGRRVGMSKYEKTSPLLKSLPRSRPEDPQRMPSHEKGAVHDREAIEAPPISSDFEDDEEPSVEQTALAQDKSSKFISPSEPEEEDSPPRGDIKPTQFNKRSTVTKTFGQQPQRYGGSKAFLDSTKAKKAAAAAAAKGLSGSHDDVDEKDPALFNASLLRNEVKDKVYRMAGKRPRSPPPPKKSFRNGQRKLAVTTEDEAASMALPKLKLFDDFLDSESEKSAGPRPSLQISSKYLDSPSPKKPLPQVLQALSVSPRRPEDKLSTTLNVNFLDSPVRQRKVSRPAARNSRVSRGSTVSSDEEPKSVKVTKTSRRRGGSERIELDLDSNDSPLSDLDSSDLEEVVNTPDAEYIEWKKLDRRIAEHFGFLEKILKGGKSHYGDKLAQDVKDGKSRNLMKAGFDSPPGYYGTRGFRAMQEAIFGRFSSLLRQRAVEDALVSSRGYSIYVQAVLVPELAVRLVMEDMGVGSEAARKILEESEAIGELLCEDIGDIVDEDDEDLFEPTNV</sequence>
<evidence type="ECO:0000256" key="2">
    <source>
        <dbReference type="ARBA" id="ARBA00004123"/>
    </source>
</evidence>
<feature type="compositionally biased region" description="Polar residues" evidence="8">
    <location>
        <begin position="293"/>
        <end position="302"/>
    </location>
</feature>
<name>A0A9P1MCB7_9PEZI</name>
<comment type="caution">
    <text evidence="10">The sequence shown here is derived from an EMBL/GenBank/DDBJ whole genome shotgun (WGS) entry which is preliminary data.</text>
</comment>
<dbReference type="AlphaFoldDB" id="A0A9P1MCB7"/>
<feature type="region of interest" description="Disordered" evidence="8">
    <location>
        <begin position="281"/>
        <end position="343"/>
    </location>
</feature>
<keyword evidence="11" id="KW-1185">Reference proteome</keyword>
<evidence type="ECO:0000256" key="7">
    <source>
        <dbReference type="ARBA" id="ARBA00023242"/>
    </source>
</evidence>
<organism evidence="10 11">
    <name type="scientific">Parascedosporium putredinis</name>
    <dbReference type="NCBI Taxonomy" id="1442378"/>
    <lineage>
        <taxon>Eukaryota</taxon>
        <taxon>Fungi</taxon>
        <taxon>Dikarya</taxon>
        <taxon>Ascomycota</taxon>
        <taxon>Pezizomycotina</taxon>
        <taxon>Sordariomycetes</taxon>
        <taxon>Hypocreomycetidae</taxon>
        <taxon>Microascales</taxon>
        <taxon>Microascaceae</taxon>
        <taxon>Parascedosporium</taxon>
    </lineage>
</organism>
<evidence type="ECO:0000313" key="10">
    <source>
        <dbReference type="EMBL" id="CAI4216177.1"/>
    </source>
</evidence>
<dbReference type="Proteomes" id="UP000838763">
    <property type="component" value="Unassembled WGS sequence"/>
</dbReference>
<evidence type="ECO:0000256" key="8">
    <source>
        <dbReference type="SAM" id="MobiDB-lite"/>
    </source>
</evidence>
<gene>
    <name evidence="10" type="ORF">PPNO1_LOCUS5838</name>
</gene>
<dbReference type="PANTHER" id="PTHR41391">
    <property type="entry name" value="RESTRICTION OF TELOMERE CAPPING PROTEIN 4"/>
    <property type="match status" value="1"/>
</dbReference>
<keyword evidence="7" id="KW-0539">Nucleus</keyword>
<evidence type="ECO:0000256" key="3">
    <source>
        <dbReference type="ARBA" id="ARBA00004496"/>
    </source>
</evidence>
<evidence type="ECO:0000256" key="6">
    <source>
        <dbReference type="ARBA" id="ARBA00022490"/>
    </source>
</evidence>
<feature type="compositionally biased region" description="Basic residues" evidence="8">
    <location>
        <begin position="1"/>
        <end position="11"/>
    </location>
</feature>
<feature type="compositionally biased region" description="Polar residues" evidence="8">
    <location>
        <begin position="100"/>
        <end position="117"/>
    </location>
</feature>
<feature type="region of interest" description="Disordered" evidence="8">
    <location>
        <begin position="1"/>
        <end position="125"/>
    </location>
</feature>
<proteinExistence type="inferred from homology"/>
<accession>A0A9P1MCB7</accession>
<dbReference type="OrthoDB" id="128308at2759"/>
<evidence type="ECO:0000259" key="9">
    <source>
        <dbReference type="SMART" id="SM01312"/>
    </source>
</evidence>
<dbReference type="PANTHER" id="PTHR41391:SF1">
    <property type="entry name" value="RESTRICTION OF TELOMERE CAPPING PROTEIN 4"/>
    <property type="match status" value="1"/>
</dbReference>
<evidence type="ECO:0000313" key="11">
    <source>
        <dbReference type="Proteomes" id="UP000838763"/>
    </source>
</evidence>
<dbReference type="InterPro" id="IPR039024">
    <property type="entry name" value="RTC4"/>
</dbReference>
<dbReference type="InterPro" id="IPR028094">
    <property type="entry name" value="RTC4_C"/>
</dbReference>
<dbReference type="EMBL" id="CALLCH030000015">
    <property type="protein sequence ID" value="CAI4216177.1"/>
    <property type="molecule type" value="Genomic_DNA"/>
</dbReference>
<feature type="region of interest" description="Disordered" evidence="8">
    <location>
        <begin position="170"/>
        <end position="194"/>
    </location>
</feature>
<comment type="subcellular location">
    <subcellularLocation>
        <location evidence="3">Cytoplasm</location>
    </subcellularLocation>
    <subcellularLocation>
        <location evidence="2">Nucleus</location>
    </subcellularLocation>
</comment>
<evidence type="ECO:0000256" key="1">
    <source>
        <dbReference type="ARBA" id="ARBA00002738"/>
    </source>
</evidence>
<evidence type="ECO:0000256" key="5">
    <source>
        <dbReference type="ARBA" id="ARBA00015162"/>
    </source>
</evidence>
<dbReference type="GO" id="GO:0005634">
    <property type="term" value="C:nucleus"/>
    <property type="evidence" value="ECO:0007669"/>
    <property type="project" value="UniProtKB-SubCell"/>
</dbReference>
<comment type="function">
    <text evidence="1">May be involved in a process influencing telomere capping.</text>
</comment>
<reference evidence="10" key="1">
    <citation type="submission" date="2022-11" db="EMBL/GenBank/DDBJ databases">
        <authorList>
            <person name="Scott C."/>
            <person name="Bruce N."/>
        </authorList>
    </citation>
    <scope>NUCLEOTIDE SEQUENCE</scope>
</reference>
<dbReference type="Pfam" id="PF14474">
    <property type="entry name" value="RTC4"/>
    <property type="match status" value="1"/>
</dbReference>
<feature type="compositionally biased region" description="Basic and acidic residues" evidence="8">
    <location>
        <begin position="28"/>
        <end position="50"/>
    </location>
</feature>
<comment type="similarity">
    <text evidence="4">Belongs to the RTC4 family.</text>
</comment>
<keyword evidence="6" id="KW-0963">Cytoplasm</keyword>
<protein>
    <recommendedName>
        <fullName evidence="5">Restriction of telomere capping protein 4</fullName>
    </recommendedName>
</protein>
<evidence type="ECO:0000256" key="4">
    <source>
        <dbReference type="ARBA" id="ARBA00009461"/>
    </source>
</evidence>